<dbReference type="RefSeq" id="WP_067753011.1">
    <property type="nucleotide sequence ID" value="NZ_CP015772.1"/>
</dbReference>
<gene>
    <name evidence="1" type="ORF">A8C56_05270</name>
</gene>
<dbReference type="KEGG" id="nia:A8C56_05270"/>
<dbReference type="STRING" id="1176587.A8C56_05270"/>
<reference evidence="1 2" key="1">
    <citation type="submission" date="2016-05" db="EMBL/GenBank/DDBJ databases">
        <title>Niabella ginsenosidivorans BS26 whole genome sequencing.</title>
        <authorList>
            <person name="Im W.T."/>
            <person name="Siddiqi M.Z."/>
        </authorList>
    </citation>
    <scope>NUCLEOTIDE SEQUENCE [LARGE SCALE GENOMIC DNA]</scope>
    <source>
        <strain evidence="1 2">BS26</strain>
    </source>
</reference>
<name>A0A1A9I080_9BACT</name>
<organism evidence="1 2">
    <name type="scientific">Niabella ginsenosidivorans</name>
    <dbReference type="NCBI Taxonomy" id="1176587"/>
    <lineage>
        <taxon>Bacteria</taxon>
        <taxon>Pseudomonadati</taxon>
        <taxon>Bacteroidota</taxon>
        <taxon>Chitinophagia</taxon>
        <taxon>Chitinophagales</taxon>
        <taxon>Chitinophagaceae</taxon>
        <taxon>Niabella</taxon>
    </lineage>
</organism>
<sequence>MKNTIAAFLLLISCTGRAQVYDQELEKERNHTRAAFLQLMPRISDRLWDSTLTPEQQVALFDPMLVYIQKCLPAYRKIRQKYLEESPAPPSTLFNLHFHSLQDSDQLAKILYDPKYSAATLLYCYKPAEISAVINGFIQPLLIQKAGISFTEASIGYTFGQQVFTKKLKGDQWQIWSASRAYVLRFIFDLNNSTIQHLEFTAFNDPEYVKIQLPFSAYKPRFTTDQLYLSMSKIRWDAYTTNLIKNVPPHSWQDTVNRRLLAYYAQNQEQFHMVRQKILAGLDKAGLPDTSWKEFTNLLPEDTESLKEVLVPYFIEPGAIADYLFSATHTIPHFSKNIEEIGANTMTGFQNSVISNNGAALWKICSRSYSVAFEYTWNIQTGEVTGLRLLKRS</sequence>
<keyword evidence="2" id="KW-1185">Reference proteome</keyword>
<evidence type="ECO:0000313" key="1">
    <source>
        <dbReference type="EMBL" id="ANH80479.1"/>
    </source>
</evidence>
<evidence type="ECO:0000313" key="2">
    <source>
        <dbReference type="Proteomes" id="UP000077667"/>
    </source>
</evidence>
<dbReference type="AlphaFoldDB" id="A0A1A9I080"/>
<dbReference type="OrthoDB" id="624022at2"/>
<dbReference type="Proteomes" id="UP000077667">
    <property type="component" value="Chromosome"/>
</dbReference>
<accession>A0A1A9I080</accession>
<proteinExistence type="predicted"/>
<dbReference type="EMBL" id="CP015772">
    <property type="protein sequence ID" value="ANH80479.1"/>
    <property type="molecule type" value="Genomic_DNA"/>
</dbReference>
<protein>
    <submittedName>
        <fullName evidence="1">Uncharacterized protein</fullName>
    </submittedName>
</protein>